<accession>A0A846MUH1</accession>
<gene>
    <name evidence="4" type="ORF">FHS83_000197</name>
</gene>
<dbReference type="EMBL" id="JAASRM010000001">
    <property type="protein sequence ID" value="NIK86879.1"/>
    <property type="molecule type" value="Genomic_DNA"/>
</dbReference>
<sequence>MFRCQRRGFKEVDLIFGTFAAHQIDTLGEQELDDLDALLKAPDQDVFTWLKGEVAVPPAFDTSTFRRLQALCSRKDPTWTV</sequence>
<evidence type="ECO:0000256" key="3">
    <source>
        <dbReference type="ARBA" id="ARBA00023186"/>
    </source>
</evidence>
<evidence type="ECO:0000313" key="4">
    <source>
        <dbReference type="EMBL" id="NIK86879.1"/>
    </source>
</evidence>
<dbReference type="RefSeq" id="WP_208414168.1">
    <property type="nucleotide sequence ID" value="NZ_BAAADC010000001.1"/>
</dbReference>
<comment type="caution">
    <text evidence="4">The sequence shown here is derived from an EMBL/GenBank/DDBJ whole genome shotgun (WGS) entry which is preliminary data.</text>
</comment>
<reference evidence="4 5" key="1">
    <citation type="submission" date="2020-03" db="EMBL/GenBank/DDBJ databases">
        <title>Genomic Encyclopedia of Type Strains, Phase IV (KMG-IV): sequencing the most valuable type-strain genomes for metagenomic binning, comparative biology and taxonomic classification.</title>
        <authorList>
            <person name="Goeker M."/>
        </authorList>
    </citation>
    <scope>NUCLEOTIDE SEQUENCE [LARGE SCALE GENOMIC DNA]</scope>
    <source>
        <strain evidence="4 5">DSM 19867</strain>
    </source>
</reference>
<organism evidence="4 5">
    <name type="scientific">Rhizomicrobium palustre</name>
    <dbReference type="NCBI Taxonomy" id="189966"/>
    <lineage>
        <taxon>Bacteria</taxon>
        <taxon>Pseudomonadati</taxon>
        <taxon>Pseudomonadota</taxon>
        <taxon>Alphaproteobacteria</taxon>
        <taxon>Micropepsales</taxon>
        <taxon>Micropepsaceae</taxon>
        <taxon>Rhizomicrobium</taxon>
    </lineage>
</organism>
<dbReference type="PANTHER" id="PTHR12469:SF2">
    <property type="entry name" value="SUCCINATE DEHYDROGENASE ASSEMBLY FACTOR 2, MITOCHONDRIAL"/>
    <property type="match status" value="1"/>
</dbReference>
<keyword evidence="5" id="KW-1185">Reference proteome</keyword>
<keyword evidence="3" id="KW-0143">Chaperone</keyword>
<proteinExistence type="inferred from homology"/>
<dbReference type="AlphaFoldDB" id="A0A846MUH1"/>
<name>A0A846MUH1_9PROT</name>
<dbReference type="Proteomes" id="UP000570514">
    <property type="component" value="Unassembled WGS sequence"/>
</dbReference>
<dbReference type="InterPro" id="IPR005631">
    <property type="entry name" value="SDH"/>
</dbReference>
<evidence type="ECO:0000256" key="2">
    <source>
        <dbReference type="ARBA" id="ARBA00019418"/>
    </source>
</evidence>
<evidence type="ECO:0000256" key="1">
    <source>
        <dbReference type="ARBA" id="ARBA00008571"/>
    </source>
</evidence>
<dbReference type="GO" id="GO:0006099">
    <property type="term" value="P:tricarboxylic acid cycle"/>
    <property type="evidence" value="ECO:0007669"/>
    <property type="project" value="TreeGrafter"/>
</dbReference>
<dbReference type="Gene3D" id="1.10.150.250">
    <property type="entry name" value="Flavinator of succinate dehydrogenase"/>
    <property type="match status" value="1"/>
</dbReference>
<protein>
    <recommendedName>
        <fullName evidence="2">FAD assembly factor SdhE</fullName>
    </recommendedName>
</protein>
<dbReference type="PANTHER" id="PTHR12469">
    <property type="entry name" value="PROTEIN EMI5 HOMOLOG, MITOCHONDRIAL"/>
    <property type="match status" value="1"/>
</dbReference>
<evidence type="ECO:0000313" key="5">
    <source>
        <dbReference type="Proteomes" id="UP000570514"/>
    </source>
</evidence>
<dbReference type="SUPFAM" id="SSF109910">
    <property type="entry name" value="YgfY-like"/>
    <property type="match status" value="1"/>
</dbReference>
<dbReference type="InterPro" id="IPR036714">
    <property type="entry name" value="SDH_sf"/>
</dbReference>
<comment type="similarity">
    <text evidence="1">Belongs to the SdhE FAD assembly factor family.</text>
</comment>
<dbReference type="Pfam" id="PF03937">
    <property type="entry name" value="Sdh5"/>
    <property type="match status" value="1"/>
</dbReference>